<dbReference type="SMART" id="SM00034">
    <property type="entry name" value="CLECT"/>
    <property type="match status" value="1"/>
</dbReference>
<dbReference type="SUPFAM" id="SSF56436">
    <property type="entry name" value="C-type lectin-like"/>
    <property type="match status" value="1"/>
</dbReference>
<protein>
    <submittedName>
        <fullName evidence="6">C-type lectin 5</fullName>
    </submittedName>
</protein>
<dbReference type="InterPro" id="IPR001304">
    <property type="entry name" value="C-type_lectin-like"/>
</dbReference>
<evidence type="ECO:0000313" key="6">
    <source>
        <dbReference type="EMBL" id="ACO82038.1"/>
    </source>
</evidence>
<keyword evidence="4" id="KW-0732">Signal</keyword>
<name>C3UZY2_PERFV</name>
<dbReference type="CDD" id="cd03590">
    <property type="entry name" value="CLECT_DC-SIGN_like"/>
    <property type="match status" value="1"/>
</dbReference>
<dbReference type="Gene3D" id="3.10.100.10">
    <property type="entry name" value="Mannose-Binding Protein A, subunit A"/>
    <property type="match status" value="1"/>
</dbReference>
<sequence>MASGFPFALLLCLSIGLLAPSCHGRPSCPEGLERCYPSPGAPPSPHGLFTLTATGSTQSLSSSSSSPRTPEHFPPPSAWPSTVLQPTGHCPPGWTQFGSRCFSFNIQRKSWTDAENFCKAAGGNLASVHSEEEHEFLRTFIKQVSGLNRRTWIGGSDSVQEGVWQWSDGSPFNYRRWHVGLPDNLFLVEHCLHMNFLGMTWNDDWCAKIFPFLCSKKL</sequence>
<dbReference type="InterPro" id="IPR016186">
    <property type="entry name" value="C-type_lectin-like/link_sf"/>
</dbReference>
<evidence type="ECO:0000256" key="2">
    <source>
        <dbReference type="ARBA" id="ARBA00023157"/>
    </source>
</evidence>
<dbReference type="PROSITE" id="PS50041">
    <property type="entry name" value="C_TYPE_LECTIN_2"/>
    <property type="match status" value="1"/>
</dbReference>
<feature type="chain" id="PRO_5002932394" evidence="4">
    <location>
        <begin position="25"/>
        <end position="218"/>
    </location>
</feature>
<evidence type="ECO:0000256" key="4">
    <source>
        <dbReference type="SAM" id="SignalP"/>
    </source>
</evidence>
<evidence type="ECO:0000256" key="1">
    <source>
        <dbReference type="ARBA" id="ARBA00022734"/>
    </source>
</evidence>
<feature type="domain" description="C-type lectin" evidence="5">
    <location>
        <begin position="97"/>
        <end position="215"/>
    </location>
</feature>
<keyword evidence="1 6" id="KW-0430">Lectin</keyword>
<organism evidence="6">
    <name type="scientific">Perca flavescens</name>
    <name type="common">American yellow perch</name>
    <name type="synonym">Morone flavescens</name>
    <dbReference type="NCBI Taxonomy" id="8167"/>
    <lineage>
        <taxon>Eukaryota</taxon>
        <taxon>Metazoa</taxon>
        <taxon>Chordata</taxon>
        <taxon>Craniata</taxon>
        <taxon>Vertebrata</taxon>
        <taxon>Euteleostomi</taxon>
        <taxon>Actinopterygii</taxon>
        <taxon>Neopterygii</taxon>
        <taxon>Teleostei</taxon>
        <taxon>Neoteleostei</taxon>
        <taxon>Acanthomorphata</taxon>
        <taxon>Eupercaria</taxon>
        <taxon>Perciformes</taxon>
        <taxon>Percoidei</taxon>
        <taxon>Percidae</taxon>
        <taxon>Percinae</taxon>
        <taxon>Perca</taxon>
    </lineage>
</organism>
<accession>C3UZY2</accession>
<reference evidence="6" key="1">
    <citation type="submission" date="2009-03" db="EMBL/GenBank/DDBJ databases">
        <title>Stimulation of growth and changes in the hepatic transcriptome by estradiol-17beta in the yellow perch (Perca flavescens).</title>
        <authorList>
            <person name="Goetz F."/>
            <person name="Rise M."/>
            <person name="Rise M."/>
            <person name="Binkowski F."/>
            <person name="Shepherd B."/>
        </authorList>
    </citation>
    <scope>NUCLEOTIDE SEQUENCE</scope>
    <source>
        <tissue evidence="6">Liver</tissue>
    </source>
</reference>
<dbReference type="Pfam" id="PF00059">
    <property type="entry name" value="Lectin_C"/>
    <property type="match status" value="1"/>
</dbReference>
<evidence type="ECO:0000259" key="5">
    <source>
        <dbReference type="PROSITE" id="PS50041"/>
    </source>
</evidence>
<feature type="signal peptide" evidence="4">
    <location>
        <begin position="1"/>
        <end position="24"/>
    </location>
</feature>
<feature type="compositionally biased region" description="Low complexity" evidence="3">
    <location>
        <begin position="50"/>
        <end position="66"/>
    </location>
</feature>
<dbReference type="InterPro" id="IPR050111">
    <property type="entry name" value="C-type_lectin/snaclec_domain"/>
</dbReference>
<proteinExistence type="evidence at transcript level"/>
<dbReference type="PRINTS" id="PR01504">
    <property type="entry name" value="PNCREATITSAP"/>
</dbReference>
<dbReference type="InterPro" id="IPR018378">
    <property type="entry name" value="C-type_lectin_CS"/>
</dbReference>
<keyword evidence="2" id="KW-1015">Disulfide bond</keyword>
<evidence type="ECO:0000256" key="3">
    <source>
        <dbReference type="SAM" id="MobiDB-lite"/>
    </source>
</evidence>
<dbReference type="InterPro" id="IPR016187">
    <property type="entry name" value="CTDL_fold"/>
</dbReference>
<dbReference type="GO" id="GO:0030246">
    <property type="term" value="F:carbohydrate binding"/>
    <property type="evidence" value="ECO:0007669"/>
    <property type="project" value="UniProtKB-KW"/>
</dbReference>
<dbReference type="PANTHER" id="PTHR22803">
    <property type="entry name" value="MANNOSE, PHOSPHOLIPASE, LECTIN RECEPTOR RELATED"/>
    <property type="match status" value="1"/>
</dbReference>
<dbReference type="AlphaFoldDB" id="C3UZY2"/>
<dbReference type="PROSITE" id="PS00615">
    <property type="entry name" value="C_TYPE_LECTIN_1"/>
    <property type="match status" value="1"/>
</dbReference>
<dbReference type="EMBL" id="FJ826547">
    <property type="protein sequence ID" value="ACO82038.1"/>
    <property type="molecule type" value="mRNA"/>
</dbReference>
<dbReference type="InterPro" id="IPR033989">
    <property type="entry name" value="CD209-like_CTLD"/>
</dbReference>
<feature type="region of interest" description="Disordered" evidence="3">
    <location>
        <begin position="46"/>
        <end position="85"/>
    </location>
</feature>